<protein>
    <submittedName>
        <fullName evidence="1">Uncharacterized protein</fullName>
    </submittedName>
</protein>
<dbReference type="SUPFAM" id="SSF55874">
    <property type="entry name" value="ATPase domain of HSP90 chaperone/DNA topoisomerase II/histidine kinase"/>
    <property type="match status" value="1"/>
</dbReference>
<sequence length="149" mass="15972">MKSLSISQHPAPVFTQTSTVPPVAPVPLHKLVDQLMHSFIPLAVTQHSFIINSVDESFQLNADEQVLAFIVGNLLNNAIVSSHNACVRIEAVKKPQGVQIIVRNNGANFYSTVANGFSQVVAAARSMGGNINIYNQKHEGTVITLSVAA</sequence>
<keyword evidence="2" id="KW-1185">Reference proteome</keyword>
<name>A0ABX3NTC2_9BACT</name>
<proteinExistence type="predicted"/>
<organism evidence="1 2">
    <name type="scientific">Niastella koreensis</name>
    <dbReference type="NCBI Taxonomy" id="354356"/>
    <lineage>
        <taxon>Bacteria</taxon>
        <taxon>Pseudomonadati</taxon>
        <taxon>Bacteroidota</taxon>
        <taxon>Chitinophagia</taxon>
        <taxon>Chitinophagales</taxon>
        <taxon>Chitinophagaceae</taxon>
        <taxon>Niastella</taxon>
    </lineage>
</organism>
<evidence type="ECO:0000313" key="2">
    <source>
        <dbReference type="Proteomes" id="UP000192277"/>
    </source>
</evidence>
<dbReference type="RefSeq" id="WP_014217319.1">
    <property type="nucleotide sequence ID" value="NZ_LWBO01000019.1"/>
</dbReference>
<gene>
    <name evidence="1" type="ORF">A4D02_33160</name>
</gene>
<comment type="caution">
    <text evidence="1">The sequence shown here is derived from an EMBL/GenBank/DDBJ whole genome shotgun (WGS) entry which is preliminary data.</text>
</comment>
<dbReference type="Proteomes" id="UP000192277">
    <property type="component" value="Unassembled WGS sequence"/>
</dbReference>
<dbReference type="EMBL" id="LWBO01000019">
    <property type="protein sequence ID" value="OQP45511.1"/>
    <property type="molecule type" value="Genomic_DNA"/>
</dbReference>
<evidence type="ECO:0000313" key="1">
    <source>
        <dbReference type="EMBL" id="OQP45511.1"/>
    </source>
</evidence>
<dbReference type="Gene3D" id="3.30.565.10">
    <property type="entry name" value="Histidine kinase-like ATPase, C-terminal domain"/>
    <property type="match status" value="1"/>
</dbReference>
<dbReference type="InterPro" id="IPR036890">
    <property type="entry name" value="HATPase_C_sf"/>
</dbReference>
<accession>A0ABX3NTC2</accession>
<reference evidence="1 2" key="1">
    <citation type="submission" date="2016-04" db="EMBL/GenBank/DDBJ databases">
        <authorList>
            <person name="Chen L."/>
            <person name="Zhuang W."/>
            <person name="Wang G."/>
        </authorList>
    </citation>
    <scope>NUCLEOTIDE SEQUENCE [LARGE SCALE GENOMIC DNA]</scope>
    <source>
        <strain evidence="2">GR20</strain>
    </source>
</reference>